<organism evidence="3 4">
    <name type="scientific">Fasciola gigantica</name>
    <name type="common">Giant liver fluke</name>
    <dbReference type="NCBI Taxonomy" id="46835"/>
    <lineage>
        <taxon>Eukaryota</taxon>
        <taxon>Metazoa</taxon>
        <taxon>Spiralia</taxon>
        <taxon>Lophotrochozoa</taxon>
        <taxon>Platyhelminthes</taxon>
        <taxon>Trematoda</taxon>
        <taxon>Digenea</taxon>
        <taxon>Plagiorchiida</taxon>
        <taxon>Echinostomata</taxon>
        <taxon>Echinostomatoidea</taxon>
        <taxon>Fasciolidae</taxon>
        <taxon>Fasciola</taxon>
    </lineage>
</organism>
<evidence type="ECO:0000259" key="2">
    <source>
        <dbReference type="PROSITE" id="PS50234"/>
    </source>
</evidence>
<name>A0A504YN89_FASGI</name>
<proteinExistence type="predicted"/>
<evidence type="ECO:0000313" key="4">
    <source>
        <dbReference type="Proteomes" id="UP000316759"/>
    </source>
</evidence>
<feature type="domain" description="VWFA" evidence="2">
    <location>
        <begin position="1"/>
        <end position="193"/>
    </location>
</feature>
<dbReference type="AlphaFoldDB" id="A0A504YN89"/>
<keyword evidence="4" id="KW-1185">Reference proteome</keyword>
<evidence type="ECO:0000313" key="3">
    <source>
        <dbReference type="EMBL" id="TPP63442.1"/>
    </source>
</evidence>
<evidence type="ECO:0000256" key="1">
    <source>
        <dbReference type="SAM" id="MobiDB-lite"/>
    </source>
</evidence>
<protein>
    <recommendedName>
        <fullName evidence="2">VWFA domain-containing protein</fullName>
    </recommendedName>
</protein>
<dbReference type="EMBL" id="SUNJ01005660">
    <property type="protein sequence ID" value="TPP63442.1"/>
    <property type="molecule type" value="Genomic_DNA"/>
</dbReference>
<dbReference type="InterPro" id="IPR036465">
    <property type="entry name" value="vWFA_dom_sf"/>
</dbReference>
<feature type="non-terminal residue" evidence="3">
    <location>
        <position position="1"/>
    </location>
</feature>
<comment type="caution">
    <text evidence="3">The sequence shown here is derived from an EMBL/GenBank/DDBJ whole genome shotgun (WGS) entry which is preliminary data.</text>
</comment>
<accession>A0A504YN89</accession>
<dbReference type="Gene3D" id="3.40.50.410">
    <property type="entry name" value="von Willebrand factor, type A domain"/>
    <property type="match status" value="1"/>
</dbReference>
<dbReference type="OrthoDB" id="9934270at2759"/>
<dbReference type="Proteomes" id="UP000316759">
    <property type="component" value="Unassembled WGS sequence"/>
</dbReference>
<feature type="region of interest" description="Disordered" evidence="1">
    <location>
        <begin position="365"/>
        <end position="405"/>
    </location>
</feature>
<dbReference type="STRING" id="46835.A0A504YN89"/>
<sequence length="417" mass="45890">FHIGKKNVLVSVLLYSERLFLAINAARVQTLADLLTAIRKLPHLGGSSSSANLGGAITGTLSAVFPTRNNRTLNETIRVVILLSTGRLSTTHRTPEIHAEKTSTLHNRLFDAVDAAHQPIRGPAASQQETSTSGSHMRLERLGYLLNNRTDYVFSIGLKGASKSGIRLLANGNQARTFLIDNDQSYREFSVDMFDPSLIICPNPVKMTCACPIKSSATSKTSGNSFNSVNLEKIRPESVSSQHANKQHIDDFAQLVHVQMSKFPTGGGEIDTRNQRNTAHLQPIQSLYAIHMQPGVFLNKPKNPSNILREPVWRGHSALGALSPWFSKVGQYVLRPIPVYSSAAVIQRPRWIVERSLHTSSPKLMLPTILPRPNDETVSNKGNTSDKMRTLSQPERNVQNPSSSVTRVNVSLISDKV</sequence>
<gene>
    <name evidence="3" type="ORF">FGIG_05372</name>
</gene>
<dbReference type="SUPFAM" id="SSF53300">
    <property type="entry name" value="vWA-like"/>
    <property type="match status" value="1"/>
</dbReference>
<dbReference type="InterPro" id="IPR002035">
    <property type="entry name" value="VWF_A"/>
</dbReference>
<dbReference type="PROSITE" id="PS50234">
    <property type="entry name" value="VWFA"/>
    <property type="match status" value="1"/>
</dbReference>
<feature type="compositionally biased region" description="Polar residues" evidence="1">
    <location>
        <begin position="390"/>
        <end position="405"/>
    </location>
</feature>
<reference evidence="3 4" key="1">
    <citation type="submission" date="2019-04" db="EMBL/GenBank/DDBJ databases">
        <title>Annotation for the trematode Fasciola gigantica.</title>
        <authorList>
            <person name="Choi Y.-J."/>
        </authorList>
    </citation>
    <scope>NUCLEOTIDE SEQUENCE [LARGE SCALE GENOMIC DNA]</scope>
    <source>
        <strain evidence="3">Uganda_cow_1</strain>
    </source>
</reference>